<dbReference type="Pfam" id="PF12279">
    <property type="entry name" value="DUF3619"/>
    <property type="match status" value="1"/>
</dbReference>
<dbReference type="Proteomes" id="UP000809349">
    <property type="component" value="Unassembled WGS sequence"/>
</dbReference>
<accession>A0ABS7SQV1</accession>
<keyword evidence="1" id="KW-0812">Transmembrane</keyword>
<gene>
    <name evidence="2" type="ORF">I4X03_013705</name>
</gene>
<organism evidence="2 3">
    <name type="scientific">Massilia soli</name>
    <dbReference type="NCBI Taxonomy" id="2792854"/>
    <lineage>
        <taxon>Bacteria</taxon>
        <taxon>Pseudomonadati</taxon>
        <taxon>Pseudomonadota</taxon>
        <taxon>Betaproteobacteria</taxon>
        <taxon>Burkholderiales</taxon>
        <taxon>Oxalobacteraceae</taxon>
        <taxon>Telluria group</taxon>
        <taxon>Massilia</taxon>
    </lineage>
</organism>
<comment type="caution">
    <text evidence="2">The sequence shown here is derived from an EMBL/GenBank/DDBJ whole genome shotgun (WGS) entry which is preliminary data.</text>
</comment>
<protein>
    <submittedName>
        <fullName evidence="2">DUF3619 family protein</fullName>
    </submittedName>
</protein>
<keyword evidence="3" id="KW-1185">Reference proteome</keyword>
<dbReference type="InterPro" id="IPR022064">
    <property type="entry name" value="DUF3619"/>
</dbReference>
<dbReference type="RefSeq" id="WP_223468804.1">
    <property type="nucleotide sequence ID" value="NZ_JAFBIL020000005.1"/>
</dbReference>
<evidence type="ECO:0000313" key="3">
    <source>
        <dbReference type="Proteomes" id="UP000809349"/>
    </source>
</evidence>
<evidence type="ECO:0000256" key="1">
    <source>
        <dbReference type="SAM" id="Phobius"/>
    </source>
</evidence>
<name>A0ABS7SQV1_9BURK</name>
<reference evidence="2 3" key="1">
    <citation type="submission" date="2021-08" db="EMBL/GenBank/DDBJ databases">
        <title>Massilia sp. R798.</title>
        <authorList>
            <person name="Baek J.H."/>
            <person name="Jung H.S."/>
            <person name="Kim K.R."/>
            <person name="Jeon C.O."/>
        </authorList>
    </citation>
    <scope>NUCLEOTIDE SEQUENCE [LARGE SCALE GENOMIC DNA]</scope>
    <source>
        <strain evidence="2 3">R798</strain>
    </source>
</reference>
<proteinExistence type="predicted"/>
<evidence type="ECO:0000313" key="2">
    <source>
        <dbReference type="EMBL" id="MBZ2208317.1"/>
    </source>
</evidence>
<keyword evidence="1" id="KW-0472">Membrane</keyword>
<keyword evidence="1" id="KW-1133">Transmembrane helix</keyword>
<feature type="transmembrane region" description="Helical" evidence="1">
    <location>
        <begin position="68"/>
        <end position="89"/>
    </location>
</feature>
<dbReference type="EMBL" id="JAFBIL020000005">
    <property type="protein sequence ID" value="MBZ2208317.1"/>
    <property type="molecule type" value="Genomic_DNA"/>
</dbReference>
<sequence>MNTDDLNFAYKVRHALNDNLDNLPPSTTDRLAAARKLAVSRKKANASPLRAVHHAIAGNASSLLSFEWLGRMGVAVPLMVMVAGLAGIYQFQEEQRIAEVAELDAGVLSDELPLTAYLDQGFNAYVDERTQ</sequence>